<protein>
    <submittedName>
        <fullName evidence="1">Uncharacterized protein</fullName>
    </submittedName>
</protein>
<evidence type="ECO:0000313" key="2">
    <source>
        <dbReference type="Proteomes" id="UP001269375"/>
    </source>
</evidence>
<dbReference type="Proteomes" id="UP001269375">
    <property type="component" value="Unassembled WGS sequence"/>
</dbReference>
<proteinExistence type="predicted"/>
<sequence length="69" mass="8256">MNESRDAVELNQRVGQTFQSVRGHEWHGKHRSRLFWKSRQRCRRIVRNLKRKLVRALCSSLGLDENDLP</sequence>
<dbReference type="EMBL" id="JARWAO010000003">
    <property type="protein sequence ID" value="MDR5895900.1"/>
    <property type="molecule type" value="Genomic_DNA"/>
</dbReference>
<accession>A0ABU1GVQ0</accession>
<organism evidence="1 2">
    <name type="scientific">Larsenimonas suaedae</name>
    <dbReference type="NCBI Taxonomy" id="1851019"/>
    <lineage>
        <taxon>Bacteria</taxon>
        <taxon>Pseudomonadati</taxon>
        <taxon>Pseudomonadota</taxon>
        <taxon>Gammaproteobacteria</taxon>
        <taxon>Oceanospirillales</taxon>
        <taxon>Halomonadaceae</taxon>
        <taxon>Larsenimonas</taxon>
    </lineage>
</organism>
<gene>
    <name evidence="1" type="ORF">QC825_07430</name>
</gene>
<comment type="caution">
    <text evidence="1">The sequence shown here is derived from an EMBL/GenBank/DDBJ whole genome shotgun (WGS) entry which is preliminary data.</text>
</comment>
<keyword evidence="2" id="KW-1185">Reference proteome</keyword>
<reference evidence="1 2" key="1">
    <citation type="submission" date="2023-04" db="EMBL/GenBank/DDBJ databases">
        <title>A long-awaited taxogenomic arrangement of the family Halomonadaceae.</title>
        <authorList>
            <person name="De La Haba R."/>
            <person name="Chuvochina M."/>
            <person name="Wittouck S."/>
            <person name="Arahal D.R."/>
            <person name="Sanchez-Porro C."/>
            <person name="Hugenholtz P."/>
            <person name="Ventosa A."/>
        </authorList>
    </citation>
    <scope>NUCLEOTIDE SEQUENCE [LARGE SCALE GENOMIC DNA]</scope>
    <source>
        <strain evidence="1 2">DSM 22428</strain>
    </source>
</reference>
<dbReference type="RefSeq" id="WP_251589808.1">
    <property type="nucleotide sequence ID" value="NZ_JAMLJI010000001.1"/>
</dbReference>
<name>A0ABU1GVQ0_9GAMM</name>
<evidence type="ECO:0000313" key="1">
    <source>
        <dbReference type="EMBL" id="MDR5895900.1"/>
    </source>
</evidence>